<feature type="region of interest" description="Disordered" evidence="6">
    <location>
        <begin position="78"/>
        <end position="99"/>
    </location>
</feature>
<proteinExistence type="inferred from homology"/>
<dbReference type="Proteomes" id="UP000237631">
    <property type="component" value="Unassembled WGS sequence"/>
</dbReference>
<comment type="subunit">
    <text evidence="4">Monomer.</text>
</comment>
<dbReference type="InterPro" id="IPR003439">
    <property type="entry name" value="ABC_transporter-like_ATP-bd"/>
</dbReference>
<dbReference type="InterPro" id="IPR027417">
    <property type="entry name" value="P-loop_NTPase"/>
</dbReference>
<dbReference type="PROSITE" id="PS51880">
    <property type="entry name" value="TGS"/>
    <property type="match status" value="1"/>
</dbReference>
<keyword evidence="3 4" id="KW-0067">ATP-binding</keyword>
<evidence type="ECO:0000313" key="11">
    <source>
        <dbReference type="Proteomes" id="UP000237631"/>
    </source>
</evidence>
<keyword evidence="5" id="KW-0175">Coiled coil</keyword>
<dbReference type="NCBIfam" id="TIGR00092">
    <property type="entry name" value="redox-regulated ATPase YchF"/>
    <property type="match status" value="1"/>
</dbReference>
<dbReference type="Pfam" id="PF06071">
    <property type="entry name" value="YchF-GTPase_C"/>
    <property type="match status" value="1"/>
</dbReference>
<organism evidence="10 11">
    <name type="scientific">Cercospora berteroae</name>
    <dbReference type="NCBI Taxonomy" id="357750"/>
    <lineage>
        <taxon>Eukaryota</taxon>
        <taxon>Fungi</taxon>
        <taxon>Dikarya</taxon>
        <taxon>Ascomycota</taxon>
        <taxon>Pezizomycotina</taxon>
        <taxon>Dothideomycetes</taxon>
        <taxon>Dothideomycetidae</taxon>
        <taxon>Mycosphaerellales</taxon>
        <taxon>Mycosphaerellaceae</taxon>
        <taxon>Cercospora</taxon>
    </lineage>
</organism>
<comment type="subcellular location">
    <subcellularLocation>
        <location evidence="4">Cytoplasm</location>
    </subcellularLocation>
</comment>
<dbReference type="GO" id="GO:0005737">
    <property type="term" value="C:cytoplasm"/>
    <property type="evidence" value="ECO:0007669"/>
    <property type="project" value="UniProtKB-SubCell"/>
</dbReference>
<keyword evidence="1" id="KW-0677">Repeat</keyword>
<feature type="domain" description="TGS" evidence="9">
    <location>
        <begin position="1102"/>
        <end position="1185"/>
    </location>
</feature>
<keyword evidence="4" id="KW-0963">Cytoplasm</keyword>
<accession>A0A2S6C383</accession>
<dbReference type="InterPro" id="IPR004396">
    <property type="entry name" value="ATPase_YchF/OLA1"/>
</dbReference>
<feature type="domain" description="ABC transporter" evidence="7">
    <location>
        <begin position="196"/>
        <end position="468"/>
    </location>
</feature>
<dbReference type="InterPro" id="IPR012675">
    <property type="entry name" value="Beta-grasp_dom_sf"/>
</dbReference>
<evidence type="ECO:0000256" key="2">
    <source>
        <dbReference type="ARBA" id="ARBA00022741"/>
    </source>
</evidence>
<dbReference type="PROSITE" id="PS50893">
    <property type="entry name" value="ABC_TRANSPORTER_2"/>
    <property type="match status" value="2"/>
</dbReference>
<evidence type="ECO:0000259" key="8">
    <source>
        <dbReference type="PROSITE" id="PS51710"/>
    </source>
</evidence>
<dbReference type="CDD" id="cd04867">
    <property type="entry name" value="TGS_YchF_OLA1"/>
    <property type="match status" value="1"/>
</dbReference>
<dbReference type="PANTHER" id="PTHR19211">
    <property type="entry name" value="ATP-BINDING TRANSPORT PROTEIN-RELATED"/>
    <property type="match status" value="1"/>
</dbReference>
<evidence type="ECO:0000259" key="9">
    <source>
        <dbReference type="PROSITE" id="PS51880"/>
    </source>
</evidence>
<name>A0A2S6C383_9PEZI</name>
<dbReference type="GO" id="GO:0005524">
    <property type="term" value="F:ATP binding"/>
    <property type="evidence" value="ECO:0007669"/>
    <property type="project" value="UniProtKB-UniRule"/>
</dbReference>
<feature type="binding site" evidence="4">
    <location>
        <begin position="826"/>
        <end position="831"/>
    </location>
    <ligand>
        <name>ATP</name>
        <dbReference type="ChEBI" id="CHEBI:30616"/>
    </ligand>
</feature>
<keyword evidence="2 4" id="KW-0547">Nucleotide-binding</keyword>
<dbReference type="Gene3D" id="3.10.20.30">
    <property type="match status" value="1"/>
</dbReference>
<dbReference type="PRINTS" id="PR00326">
    <property type="entry name" value="GTP1OBG"/>
</dbReference>
<dbReference type="PANTHER" id="PTHR19211:SF117">
    <property type="entry name" value="ATP-BINDING CASSETTE SUB-FAMILY F MEMBER 3"/>
    <property type="match status" value="1"/>
</dbReference>
<dbReference type="InterPro" id="IPR050611">
    <property type="entry name" value="ABCF"/>
</dbReference>
<dbReference type="InterPro" id="IPR041706">
    <property type="entry name" value="YchF_N"/>
</dbReference>
<dbReference type="SUPFAM" id="SSF52540">
    <property type="entry name" value="P-loop containing nucleoside triphosphate hydrolases"/>
    <property type="match status" value="3"/>
</dbReference>
<feature type="binding site" evidence="4">
    <location>
        <position position="1028"/>
    </location>
    <ligand>
        <name>ATP</name>
        <dbReference type="ChEBI" id="CHEBI:30616"/>
    </ligand>
</feature>
<dbReference type="Pfam" id="PF01926">
    <property type="entry name" value="MMR_HSR1"/>
    <property type="match status" value="1"/>
</dbReference>
<dbReference type="InterPro" id="IPR032781">
    <property type="entry name" value="ABC_tran_Xtn"/>
</dbReference>
<evidence type="ECO:0000256" key="5">
    <source>
        <dbReference type="SAM" id="Coils"/>
    </source>
</evidence>
<dbReference type="Gene3D" id="3.40.50.300">
    <property type="entry name" value="P-loop containing nucleotide triphosphate hydrolases"/>
    <property type="match status" value="3"/>
</dbReference>
<dbReference type="InterPro" id="IPR006073">
    <property type="entry name" value="GTP-bd"/>
</dbReference>
<dbReference type="SMART" id="SM00382">
    <property type="entry name" value="AAA"/>
    <property type="match status" value="2"/>
</dbReference>
<evidence type="ECO:0000259" key="7">
    <source>
        <dbReference type="PROSITE" id="PS50893"/>
    </source>
</evidence>
<keyword evidence="4" id="KW-0378">Hydrolase</keyword>
<evidence type="ECO:0000256" key="3">
    <source>
        <dbReference type="ARBA" id="ARBA00022840"/>
    </source>
</evidence>
<dbReference type="FunFam" id="1.10.150.300:FF:000001">
    <property type="entry name" value="Ribosome-binding ATPase YchF"/>
    <property type="match status" value="1"/>
</dbReference>
<evidence type="ECO:0000256" key="1">
    <source>
        <dbReference type="ARBA" id="ARBA00022737"/>
    </source>
</evidence>
<evidence type="ECO:0000256" key="6">
    <source>
        <dbReference type="SAM" id="MobiDB-lite"/>
    </source>
</evidence>
<dbReference type="CDD" id="cd01900">
    <property type="entry name" value="YchF"/>
    <property type="match status" value="1"/>
</dbReference>
<dbReference type="InterPro" id="IPR017871">
    <property type="entry name" value="ABC_transporter-like_CS"/>
</dbReference>
<dbReference type="InterPro" id="IPR023192">
    <property type="entry name" value="TGS-like_dom_sf"/>
</dbReference>
<reference evidence="11" key="1">
    <citation type="journal article" date="2017" name="bioRxiv">
        <title>Conservation of a gene cluster reveals novel cercosporin biosynthetic mechanisms and extends production to the genus Colletotrichum.</title>
        <authorList>
            <person name="de Jonge R."/>
            <person name="Ebert M.K."/>
            <person name="Huitt-Roehl C.R."/>
            <person name="Pal P."/>
            <person name="Suttle J.C."/>
            <person name="Spanner R.E."/>
            <person name="Neubauer J.D."/>
            <person name="Jurick W.M.II."/>
            <person name="Stott K.A."/>
            <person name="Secor G.A."/>
            <person name="Thomma B.P.H.J."/>
            <person name="Van de Peer Y."/>
            <person name="Townsend C.A."/>
            <person name="Bolton M.D."/>
        </authorList>
    </citation>
    <scope>NUCLEOTIDE SEQUENCE [LARGE SCALE GENOMIC DNA]</scope>
    <source>
        <strain evidence="11">CBS538.71</strain>
    </source>
</reference>
<dbReference type="Gene3D" id="1.10.150.300">
    <property type="entry name" value="TGS-like domain"/>
    <property type="match status" value="1"/>
</dbReference>
<comment type="function">
    <text evidence="4">Hydrolyzes ATP, and can also hydrolyze GTP with lower efficiency. Has lower affinity for GTP.</text>
</comment>
<feature type="domain" description="ABC transporter" evidence="7">
    <location>
        <begin position="528"/>
        <end position="743"/>
    </location>
</feature>
<dbReference type="GO" id="GO:0043023">
    <property type="term" value="F:ribosomal large subunit binding"/>
    <property type="evidence" value="ECO:0007669"/>
    <property type="project" value="UniProtKB-UniRule"/>
</dbReference>
<evidence type="ECO:0000256" key="4">
    <source>
        <dbReference type="HAMAP-Rule" id="MF_03167"/>
    </source>
</evidence>
<dbReference type="InterPro" id="IPR031167">
    <property type="entry name" value="G_OBG"/>
</dbReference>
<dbReference type="InterPro" id="IPR003593">
    <property type="entry name" value="AAA+_ATPase"/>
</dbReference>
<comment type="caution">
    <text evidence="10">The sequence shown here is derived from an EMBL/GenBank/DDBJ whole genome shotgun (WGS) entry which is preliminary data.</text>
</comment>
<dbReference type="FunFam" id="3.40.50.300:FF:000104">
    <property type="entry name" value="ATP-binding cassette sub-family F member 3"/>
    <property type="match status" value="1"/>
</dbReference>
<dbReference type="PROSITE" id="PS51710">
    <property type="entry name" value="G_OBG"/>
    <property type="match status" value="1"/>
</dbReference>
<sequence length="1190" mass="131716">MQSEIREQLPDIDSVVVDYAAGYLNHAARQFSAEVDPLAEAAAVITQLLISASGDLSDENEASVQNLVQKFVSRLNSQNGVDGERRQQAPSAKRLDQTIQVASQRGVSSTLGLTGGTVDLESANSRKVESRVDKKKLEKAERKLRAKQDRKVFKTVEYEASRLLDQPDEQQSYEEFFMAVNPLQLGSDAQTKSKDIKVDGIDISIGGKRILSDTNLTLAYGRRYGLVGQNGIGKSTLLRALSKREVGIPTHISILHVEQEITGDDTPALQAVLDADVWRKHLLKEQEKISKELAELEAERSSMADTSTDAARLDKQREGLDITLSDVQGKLAEMESDKAEPRAASILAGLGFSHERQQFATKTFSGGWRMRLALARALFCEPDLLLLDEPSNMLDVPSITFLSNYLQGYPSTVLVVSHDRAFLNEVATDIIHQHSERLDYYKGANFDSFYATKEERRKTAQREYEKQMGERAHLQAFIDKFRYNAAKSSEAQSRIKKLERMPVLEAPESVYTVHFKFPEVEKLSPPIIQMTNVTFGYTPDKILLRNVDLDVQLDSRIGIVGPNGAGKTTALKLLIGALSPTSGLISQNPRLRIGFFAQHHVDALDLNASAVGFMAAKYPGKSDEEYRRHLGAFGITGMTGLQKMGLLSGGQKSRVAFACIGLQNPHILVLDEPSNHLDIEAMDALSTALREFQGGVLMVSHDVTMLQNVCTSLWVCDNGTVEHFDGTVKDYKKRISAQAVVAHTVKVSLPSLSRILFFSSSLAAGSAFNSSARSAPRVLALYTQTRVRTYASKKKKMPPKKEVKQEKVLLGRPGNSLKSGIVGLANVGKSTFFQAITKCPLGNPANFPYATIDPEEARVIVPDERYDWLVDHYKPKSRVPADLTVYDIAGLTRGASTGAGLGNAFLSHIRAVDACFQVVRCFDDAEIIHVEGDVDPIRDLEIIAEELRIKDIEFVEKAHENYVKQTRRGGQSLEMKKLKEEQACVEKVLEHLKAGKDVRKGDWSPKEVEAINPLFLLTAKPVVFLVNLSEKDYIRQKNKHLPKIAEWVKEHATGDPIIPISVSFEERLSRFETVAEADEEAKKLGTKSALPKIITTMRKALDLGSFFTTGTDEVRQWTIRNGTKAPRAAGVIHGDFEKTFIQAIVYNFKTLKELGNEAEVKAQGKVMTKGKDYVVEDGDILLFKAGAAKS</sequence>
<dbReference type="GO" id="GO:0005525">
    <property type="term" value="F:GTP binding"/>
    <property type="evidence" value="ECO:0007669"/>
    <property type="project" value="InterPro"/>
</dbReference>
<dbReference type="InterPro" id="IPR012676">
    <property type="entry name" value="TGS-like"/>
</dbReference>
<dbReference type="GO" id="GO:0016887">
    <property type="term" value="F:ATP hydrolysis activity"/>
    <property type="evidence" value="ECO:0007669"/>
    <property type="project" value="UniProtKB-UniRule"/>
</dbReference>
<dbReference type="PROSITE" id="PS00211">
    <property type="entry name" value="ABC_TRANSPORTER_1"/>
    <property type="match status" value="1"/>
</dbReference>
<dbReference type="Pfam" id="PF00005">
    <property type="entry name" value="ABC_tran"/>
    <property type="match status" value="2"/>
</dbReference>
<protein>
    <recommendedName>
        <fullName evidence="4">Obg-like ATPase 1</fullName>
    </recommendedName>
</protein>
<dbReference type="OrthoDB" id="2110130at2759"/>
<dbReference type="FunFam" id="3.40.50.300:FF:000882">
    <property type="entry name" value="Translation initiation regulator (Gcn20)"/>
    <property type="match status" value="1"/>
</dbReference>
<dbReference type="CDD" id="cd03221">
    <property type="entry name" value="ABCF_EF-3"/>
    <property type="match status" value="2"/>
</dbReference>
<dbReference type="InterPro" id="IPR013029">
    <property type="entry name" value="YchF_C"/>
</dbReference>
<feature type="coiled-coil region" evidence="5">
    <location>
        <begin position="120"/>
        <end position="157"/>
    </location>
</feature>
<evidence type="ECO:0000313" key="10">
    <source>
        <dbReference type="EMBL" id="PPJ54204.1"/>
    </source>
</evidence>
<dbReference type="InterPro" id="IPR004095">
    <property type="entry name" value="TGS"/>
</dbReference>
<dbReference type="HAMAP" id="MF_00944">
    <property type="entry name" value="YchF_OLA1_ATPase"/>
    <property type="match status" value="1"/>
</dbReference>
<feature type="coiled-coil region" evidence="5">
    <location>
        <begin position="279"/>
        <end position="306"/>
    </location>
</feature>
<feature type="domain" description="OBG-type G" evidence="8">
    <location>
        <begin position="817"/>
        <end position="1080"/>
    </location>
</feature>
<dbReference type="SUPFAM" id="SSF81271">
    <property type="entry name" value="TGS-like"/>
    <property type="match status" value="1"/>
</dbReference>
<dbReference type="Pfam" id="PF12848">
    <property type="entry name" value="ABC_tran_Xtn"/>
    <property type="match status" value="1"/>
</dbReference>
<dbReference type="FunFam" id="3.10.20.30:FF:000001">
    <property type="entry name" value="Ribosome-binding ATPase YchF"/>
    <property type="match status" value="1"/>
</dbReference>
<dbReference type="AlphaFoldDB" id="A0A2S6C383"/>
<comment type="similarity">
    <text evidence="4">Belongs to the TRAFAC class OBG-HflX-like GTPase superfamily. OBG GTPase family. YchF/OLA1 subfamily.</text>
</comment>
<dbReference type="EMBL" id="PNEN01000570">
    <property type="protein sequence ID" value="PPJ54204.1"/>
    <property type="molecule type" value="Genomic_DNA"/>
</dbReference>
<gene>
    <name evidence="10" type="ORF">CBER1_01069</name>
</gene>
<dbReference type="STRING" id="357750.A0A2S6C383"/>
<keyword evidence="11" id="KW-1185">Reference proteome</keyword>